<protein>
    <recommendedName>
        <fullName evidence="6">VLIG-type G domain-containing protein</fullName>
    </recommendedName>
</protein>
<name>A0A815IUM9_9BILA</name>
<dbReference type="InterPro" id="IPR001660">
    <property type="entry name" value="SAM"/>
</dbReference>
<dbReference type="Gene3D" id="3.40.50.300">
    <property type="entry name" value="P-loop containing nucleotide triphosphate hydrolases"/>
    <property type="match status" value="2"/>
</dbReference>
<dbReference type="GO" id="GO:0006508">
    <property type="term" value="P:proteolysis"/>
    <property type="evidence" value="ECO:0007669"/>
    <property type="project" value="InterPro"/>
</dbReference>
<proteinExistence type="predicted"/>
<dbReference type="Pfam" id="PF00656">
    <property type="entry name" value="Peptidase_C14"/>
    <property type="match status" value="1"/>
</dbReference>
<reference evidence="4" key="1">
    <citation type="submission" date="2021-02" db="EMBL/GenBank/DDBJ databases">
        <authorList>
            <person name="Nowell W R."/>
        </authorList>
    </citation>
    <scope>NUCLEOTIDE SEQUENCE</scope>
</reference>
<dbReference type="InterPro" id="IPR013761">
    <property type="entry name" value="SAM/pointed_sf"/>
</dbReference>
<dbReference type="Pfam" id="PF25683">
    <property type="entry name" value="URGCP_GTPase"/>
    <property type="match status" value="2"/>
</dbReference>
<dbReference type="SUPFAM" id="SSF52540">
    <property type="entry name" value="P-loop containing nucleoside triphosphate hydrolases"/>
    <property type="match status" value="2"/>
</dbReference>
<evidence type="ECO:0008006" key="6">
    <source>
        <dbReference type="Google" id="ProtNLM"/>
    </source>
</evidence>
<dbReference type="PANTHER" id="PTHR14819:SF25">
    <property type="entry name" value="CHROMOSOME UNDETERMINED SCAFFOLD_52, WHOLE GENOME SHOTGUN SEQUENCE"/>
    <property type="match status" value="1"/>
</dbReference>
<evidence type="ECO:0000256" key="1">
    <source>
        <dbReference type="SAM" id="Coils"/>
    </source>
</evidence>
<dbReference type="SMART" id="SM00454">
    <property type="entry name" value="SAM"/>
    <property type="match status" value="1"/>
</dbReference>
<dbReference type="InterPro" id="IPR029030">
    <property type="entry name" value="Caspase-like_dom_sf"/>
</dbReference>
<evidence type="ECO:0000259" key="3">
    <source>
        <dbReference type="PROSITE" id="PS51717"/>
    </source>
</evidence>
<dbReference type="GO" id="GO:0005525">
    <property type="term" value="F:GTP binding"/>
    <property type="evidence" value="ECO:0007669"/>
    <property type="project" value="InterPro"/>
</dbReference>
<dbReference type="EMBL" id="CAJNOT010003247">
    <property type="protein sequence ID" value="CAF1373106.1"/>
    <property type="molecule type" value="Genomic_DNA"/>
</dbReference>
<dbReference type="GO" id="GO:0004197">
    <property type="term" value="F:cysteine-type endopeptidase activity"/>
    <property type="evidence" value="ECO:0007669"/>
    <property type="project" value="InterPro"/>
</dbReference>
<keyword evidence="1" id="KW-0175">Coiled coil</keyword>
<evidence type="ECO:0000313" key="5">
    <source>
        <dbReference type="Proteomes" id="UP000663864"/>
    </source>
</evidence>
<dbReference type="Gene3D" id="3.40.50.1460">
    <property type="match status" value="1"/>
</dbReference>
<dbReference type="SUPFAM" id="SSF52129">
    <property type="entry name" value="Caspase-like"/>
    <property type="match status" value="1"/>
</dbReference>
<feature type="domain" description="VLIG-type G" evidence="3">
    <location>
        <begin position="2513"/>
        <end position="2621"/>
    </location>
</feature>
<feature type="coiled-coil region" evidence="1">
    <location>
        <begin position="2379"/>
        <end position="2431"/>
    </location>
</feature>
<dbReference type="InterPro" id="IPR052986">
    <property type="entry name" value="VLIG_GTPase"/>
</dbReference>
<dbReference type="InterPro" id="IPR027417">
    <property type="entry name" value="P-loop_NTPase"/>
</dbReference>
<dbReference type="Pfam" id="PF07647">
    <property type="entry name" value="SAM_2"/>
    <property type="match status" value="1"/>
</dbReference>
<sequence>MFRPHRKLALAIGISDYERNIILPNTINDARDMSSKTYYLRSEPLIKATARSLNSNTCNPIGLKEMIVKAGMLIAYACAPGTIANDVPNERNGLFTKHLLEHIGTANKDIRMVVANVTNGVKTESQLKQIPHLTTNLSAENVYLFESSPDGNISSANNEIDLRYLLEYANCIRSVPVDAKHFNDDDYELLKKWSLHLCSPESVKTSTELDPIFNTLVDEPMNARTLVNESVQNHTLKVYVIDSLKRYHSLMDIIHTLATFDELQVTEFPQHQKTIESFRAIINKVTKSVLLTTTIDSMSYESQRYFGNFIKKNDLPVPFAYYMWNKKNNILEYKINFNLLAEIMCLTNDHYILQVGSESAIGMGKTSLLQFIFPDKRVEALNTDGKSTRRHGCIDVIFSSHAINQKSESYIIFDVHGTINTLNEDIIRIIQANCALQILYVTEKDLQSKFLNSMMNYSRQIQEKPTIIVIFYSNYDDTGNQKEKIAGDFQSEYKDWKCVKWITAPCAHIWYRMDDDKKNNDMKRSQRLLRSFKAITESMNKEIQQSPICTSIFSIQFLYLNVQNSENFNPSMNYYFEIQNRLEELFDKLNDNTDNLQIATPVSYLNSAIKQCEKELSDNWDVPQTEIQVRRDNLIHTRSQITTINKYAAFFINLLTKCLYIELLMTEKYLEKWRSRFEAKLHDQKAQAKSEASKINSKIKQLEGYFSGKENLSIENPTKLQDLEAKKAELRKQIIYINEIDKKLMNIDLTIGLFCDEIMALYELSAHLFDEKNCIQDIAKNLANLMLKGFAIHILRGRPLHCYSKLVEESIKFILTTQKPPLVLTVIGEQSSAKSSLMNTTFGCNFRVSAGRCTIGMYMSVVRWRSETIVILDTEGLLSLEEAGSIFDNQMVTMAVLSSHLVLINHKGELSSNLKDLIGMSFYAKLQIQSSIKPKLLFVLRDQVDLVSTKIFFRQLTELKDQLQCDSKFLKTSIDDELDITNENVYLLPNAFSHETNAISKMTQCGRNQIFSKNIIELRDKIFDNITTTTKPQRFQFSEVNSTTTIAMAELADLKTLTNEPAYTDMAHLYKKIATNWEAIDRLGPRLLECKTLYELSIMNELQMIANDIIQTTNVTIVRDGERIIDNTLLDFSRKSSIDGNHDCMVKQFHNTLNQIIEDAINRALKSFNEKTERSCYLPETKLKVSKSMEPPIRSAQHLLKEAFEERLADLLKKTNVDVARKQLLDSVQKEFDENKSLQLDTFEKHLETSFQSVITRHQQVLQASCESETTIINKILKFYNSELRCKQGNATTQYVYNLLFPMTDDTEFKSHLKNIDNILSQPERPTESQVAVKSNSVWKSVTSLFKRPSDTYIDSKWVELKPKLRWFSNDRNNEQNKKIFKNIWNIILPQFEEELLALINNIKSFSSNPKTIQHLLQLIQNAIDSPYIAINNKCLQIHILCQDIAIIGLNIIINEAIAMEKSNFQLNLQRSIDEIKECRKHLLKQCRAMKDSFELGNTLAETIGKQIINEIANLIQHRIVKEMREDIAKNQFINHEAIQKQAYEESISQANGANILKYVYDINRYFLELSLREIKTSLNAVTHKYSVNLQNLITSTINKLNSIATYNKDSSTSSMSQPTETITVNVDKDIIQRTEFKEFVKKLEDSPHVIIIMNETYGTIIISGKQVAVNTSKVQIQNKIDKLSSNINIVNTSDLELSDRNIKEVMMSSAPESWSIEQVAQWLESINMTAFIENFKQNEIDGSLLISDGLDDTLLKELIPQLKHRITFKTECMKLKSGQYRKSTMSAAGTGDIRARLQSSENADTDLRSAGNNDPFLTASGTQTHKTLPAARIGTKANCPRPTGNVSNIHNPIDSKYLLQDDNYISSVQVDAQYFNADDYELLKKWSLYLCLPQSVKQSTGLDRTFNTLVDEAIDARTLVKEIAKNHSLKVYVVDSLKRYNSLMDIIHILPSYTELELTSFPSQHSTTIENIRHIADTITKSVLLTTTIESLSYESQRYFGNFIKKNDLPLPFSYYIWNEQKKLLEYKINFNVLAETMCLTTGHYILQIGSESTIGMGKTSLLQFIFPDKRIETLNTDGSSTLRNGCIDVLFPSDVTNQKKESYVIFDVHGIINALNEDIISSIQEFCTLQIFYVTEEDLKSTFLNSMMNYSKHIQEKPMIIIIFDPNYDDKRHQPEKLINAFKLKYQKWTGVKWATAPPSTLWFQPDSNKRNKDLARSQRLRKSLSGMRESLSKEIQQQIHCTSIFSIQSYYNTVKTSTNFSPPVNRSFQVENHLKKLFESLNDRTENLRLATPVSYLESAIKQCERDLENWDALQTDIQVRKDRLSQERSNIKSINNYTRFFIDLLTKCSYIELLITEIYLEKWRSQFGSTLHEQLREAKNVALKFSSQIKQLEQRLSTEENFNQPDRKKMEDDLRDAKAEFNRQRTLVTQIDNKLMNIDLTIGLFCDEILALYEFSPHLFPSEKLIEDIAKTLSNLMLKGFAFHILRGRPLHCRSELLKKSISFIQTIQQPPLVLTVIGEQSSAKSSLLNTTFGCNFRVSAGRCTIGMYMSVIQWRSETFIIFDTEGLLSLEEAGSIFDNQMITMAMLSSHLVLINHKGEFSTNLKDLIGISFYAKLQIHSPIKPKLLFVLRDQADLTSKEIFFGQLTKLKEQLQLDTGPIKNSIDEEIDIQDENVYLLPNAFSHDVNVISNIAQFWRNQTFPKEIIKLRDKIFNNIRNTIKPQRFQFNNKIPITTTSTPTDPRTPANDPAYTDMTHLYTKICSNWETIDRLGPRLLACKTLYEISIMEELQTIAIDIIQTINVTVHEKGENLINETLLEFSKKKFIDIDRDRIVGKFDHELSLIITHAIEQARKNFDDKTERCCYLPEMKLKISKRMEPPIRSAQHLLNEIFEERLLSLSKKARLDSAQQQLLNSVQNEFDENKSLESGELKTRVEIQFKRIIEQHHKELQSSVETESMIIKKLLKFYNNQLQSKQVATARENIYNHLSVIKDEAEYKAHIQKFENCLSRSRQETQQAFQAKSRRFLKTIKSVFTGSSQKPIDYLWKDLKNTLGWFTNDKKEAKNEKIFTEIWNNIVPKFEEDLLGLLDHTKSFSSDPKTVQHLLQYIENAMNTQSIINNSRYLEKPKLCFDLAVIGLSIIINKAIDIEQTTYKSNLQNSKNEMEACKDSLLKQCMAMKDSFELGQTLAETVGKQIIDEISNLLQRRIEKDITEDIFRSQFINHESIQKQAYAESIGQANGENILKYVNDINRYFIELSLNEIRTTSHVVIHKHTLLFEDFIRLAIDKANEVVERNAYEHTGQLNKDIHDAILNLPDLKLSQSVDTKLFQMFSLRIVVRMPIKDTERFKQGFSNIRNCYKNIKERVTELIKDMKTKAFTTCKQSIAKKLGCQARCPGCGAKCSKPEYHEKEDVEVWQDPCKTCPPNNCTCKRPDPISVTTHETTYHLASAFHGWVYYPLRSPCLELCYQRWKTIGVTILKNSQSNDSQTESEDDDQYEHIFPKAKYYNEKHPAWYNNLNRQSIERSPCNESIPPPDQRRAWMVVRHTLINYHEGSMVDNKDYDSKLYPMNIETLPKDFEPKWKDETFE</sequence>
<accession>A0A815IUM9</accession>
<dbReference type="InterPro" id="IPR011600">
    <property type="entry name" value="Pept_C14_caspase"/>
</dbReference>
<dbReference type="PROSITE" id="PS50105">
    <property type="entry name" value="SAM_DOMAIN"/>
    <property type="match status" value="1"/>
</dbReference>
<dbReference type="SUPFAM" id="SSF47769">
    <property type="entry name" value="SAM/Pointed domain"/>
    <property type="match status" value="1"/>
</dbReference>
<evidence type="ECO:0000259" key="2">
    <source>
        <dbReference type="PROSITE" id="PS50105"/>
    </source>
</evidence>
<dbReference type="Proteomes" id="UP000663864">
    <property type="component" value="Unassembled WGS sequence"/>
</dbReference>
<feature type="domain" description="SAM" evidence="2">
    <location>
        <begin position="1715"/>
        <end position="1779"/>
    </location>
</feature>
<feature type="domain" description="VLIG-type G" evidence="3">
    <location>
        <begin position="818"/>
        <end position="916"/>
    </location>
</feature>
<organism evidence="4 5">
    <name type="scientific">Rotaria sordida</name>
    <dbReference type="NCBI Taxonomy" id="392033"/>
    <lineage>
        <taxon>Eukaryota</taxon>
        <taxon>Metazoa</taxon>
        <taxon>Spiralia</taxon>
        <taxon>Gnathifera</taxon>
        <taxon>Rotifera</taxon>
        <taxon>Eurotatoria</taxon>
        <taxon>Bdelloidea</taxon>
        <taxon>Philodinida</taxon>
        <taxon>Philodinidae</taxon>
        <taxon>Rotaria</taxon>
    </lineage>
</organism>
<dbReference type="Gene3D" id="1.10.150.50">
    <property type="entry name" value="Transcription Factor, Ets-1"/>
    <property type="match status" value="1"/>
</dbReference>
<dbReference type="PROSITE" id="PS51717">
    <property type="entry name" value="G_VLIG"/>
    <property type="match status" value="2"/>
</dbReference>
<gene>
    <name evidence="4" type="ORF">ZHD862_LOCUS31705</name>
</gene>
<dbReference type="PANTHER" id="PTHR14819">
    <property type="entry name" value="GTP-BINDING"/>
    <property type="match status" value="1"/>
</dbReference>
<comment type="caution">
    <text evidence="4">The sequence shown here is derived from an EMBL/GenBank/DDBJ whole genome shotgun (WGS) entry which is preliminary data.</text>
</comment>
<evidence type="ECO:0000313" key="4">
    <source>
        <dbReference type="EMBL" id="CAF1373106.1"/>
    </source>
</evidence>
<dbReference type="InterPro" id="IPR030383">
    <property type="entry name" value="G_VLIG_dom"/>
</dbReference>